<dbReference type="SMART" id="SM00271">
    <property type="entry name" value="DnaJ"/>
    <property type="match status" value="1"/>
</dbReference>
<evidence type="ECO:0008006" key="7">
    <source>
        <dbReference type="Google" id="ProtNLM"/>
    </source>
</evidence>
<sequence>MICVKIRSGTNFDHAYNKLFKVFPIVQYLALNPLALISLSSSIPYSATMEDHYSVLGLVSGEEGSKLTEQEISSAYRKKARESHPDKNPNDPDAPAKFQKLRLSYEILKDPKSRKEFDDLLRVRREKKKIRYNRQFDAKRRRMMSDLEERERAWFVDLEKKERDEEEEIKRKLDAEIARVVKAMFARKPVFPKENVGGGGGGGGGGALDRSKVLKVSWEKGFSEYSASKLKELFEQFGVVEDVVINSSKNQGSAIVEMRSKEDAVAATRVVIGDLSNPLLVLPLQPFNPTPSNVVGAGFQAFEASILDKLRKAAEKQKLQKKT</sequence>
<dbReference type="InterPro" id="IPR018253">
    <property type="entry name" value="DnaJ_domain_CS"/>
</dbReference>
<dbReference type="GO" id="GO:0003723">
    <property type="term" value="F:RNA binding"/>
    <property type="evidence" value="ECO:0007669"/>
    <property type="project" value="UniProtKB-UniRule"/>
</dbReference>
<keyword evidence="1" id="KW-0694">RNA-binding</keyword>
<dbReference type="PROSITE" id="PS50076">
    <property type="entry name" value="DNAJ_2"/>
    <property type="match status" value="1"/>
</dbReference>
<dbReference type="Gene3D" id="1.10.287.110">
    <property type="entry name" value="DnaJ domain"/>
    <property type="match status" value="1"/>
</dbReference>
<dbReference type="SUPFAM" id="SSF46565">
    <property type="entry name" value="Chaperone J-domain"/>
    <property type="match status" value="1"/>
</dbReference>
<name>A0A9R0IWY5_SPIOL</name>
<dbReference type="CDD" id="cd06257">
    <property type="entry name" value="DnaJ"/>
    <property type="match status" value="1"/>
</dbReference>
<dbReference type="PROSITE" id="PS00636">
    <property type="entry name" value="DNAJ_1"/>
    <property type="match status" value="1"/>
</dbReference>
<organism evidence="5 6">
    <name type="scientific">Spinacia oleracea</name>
    <name type="common">Spinach</name>
    <dbReference type="NCBI Taxonomy" id="3562"/>
    <lineage>
        <taxon>Eukaryota</taxon>
        <taxon>Viridiplantae</taxon>
        <taxon>Streptophyta</taxon>
        <taxon>Embryophyta</taxon>
        <taxon>Tracheophyta</taxon>
        <taxon>Spermatophyta</taxon>
        <taxon>Magnoliopsida</taxon>
        <taxon>eudicotyledons</taxon>
        <taxon>Gunneridae</taxon>
        <taxon>Pentapetalae</taxon>
        <taxon>Caryophyllales</taxon>
        <taxon>Chenopodiaceae</taxon>
        <taxon>Chenopodioideae</taxon>
        <taxon>Anserineae</taxon>
        <taxon>Spinacia</taxon>
    </lineage>
</organism>
<accession>A0A9R0IWY5</accession>
<proteinExistence type="predicted"/>
<feature type="domain" description="RRM" evidence="4">
    <location>
        <begin position="211"/>
        <end position="289"/>
    </location>
</feature>
<protein>
    <recommendedName>
        <fullName evidence="7">J domain-containing protein</fullName>
    </recommendedName>
</protein>
<dbReference type="PRINTS" id="PR00625">
    <property type="entry name" value="JDOMAIN"/>
</dbReference>
<dbReference type="RefSeq" id="XP_021856906.2">
    <property type="nucleotide sequence ID" value="XM_022001214.2"/>
</dbReference>
<evidence type="ECO:0000259" key="4">
    <source>
        <dbReference type="PROSITE" id="PS50102"/>
    </source>
</evidence>
<evidence type="ECO:0000313" key="5">
    <source>
        <dbReference type="Proteomes" id="UP000813463"/>
    </source>
</evidence>
<dbReference type="Pfam" id="PF00076">
    <property type="entry name" value="RRM_1"/>
    <property type="match status" value="1"/>
</dbReference>
<reference evidence="5" key="1">
    <citation type="journal article" date="2021" name="Nat. Commun.">
        <title>Genomic analyses provide insights into spinach domestication and the genetic basis of agronomic traits.</title>
        <authorList>
            <person name="Cai X."/>
            <person name="Sun X."/>
            <person name="Xu C."/>
            <person name="Sun H."/>
            <person name="Wang X."/>
            <person name="Ge C."/>
            <person name="Zhang Z."/>
            <person name="Wang Q."/>
            <person name="Fei Z."/>
            <person name="Jiao C."/>
            <person name="Wang Q."/>
        </authorList>
    </citation>
    <scope>NUCLEOTIDE SEQUENCE [LARGE SCALE GENOMIC DNA]</scope>
    <source>
        <strain evidence="5">cv. Varoflay</strain>
    </source>
</reference>
<dbReference type="Pfam" id="PF00226">
    <property type="entry name" value="DnaJ"/>
    <property type="match status" value="1"/>
</dbReference>
<dbReference type="InterPro" id="IPR035979">
    <property type="entry name" value="RBD_domain_sf"/>
</dbReference>
<dbReference type="CDD" id="cd12429">
    <property type="entry name" value="RRM_DNAJC17"/>
    <property type="match status" value="1"/>
</dbReference>
<dbReference type="InterPro" id="IPR001623">
    <property type="entry name" value="DnaJ_domain"/>
</dbReference>
<dbReference type="PANTHER" id="PTHR45098">
    <property type="entry name" value="DNAJ DOMAIN CONTAINING PROTEIN, EXPRESSED"/>
    <property type="match status" value="1"/>
</dbReference>
<dbReference type="InterPro" id="IPR012677">
    <property type="entry name" value="Nucleotide-bd_a/b_plait_sf"/>
</dbReference>
<evidence type="ECO:0000256" key="1">
    <source>
        <dbReference type="PROSITE-ProRule" id="PRU00176"/>
    </source>
</evidence>
<dbReference type="InterPro" id="IPR034254">
    <property type="entry name" value="DNAJC17_RRM"/>
</dbReference>
<dbReference type="InterPro" id="IPR036869">
    <property type="entry name" value="J_dom_sf"/>
</dbReference>
<dbReference type="PANTHER" id="PTHR45098:SF1">
    <property type="entry name" value="DNAJ DOMAIN CONTAINING PROTEIN, EXPRESSED"/>
    <property type="match status" value="1"/>
</dbReference>
<dbReference type="Proteomes" id="UP000813463">
    <property type="component" value="Chromosome 2"/>
</dbReference>
<dbReference type="InterPro" id="IPR000504">
    <property type="entry name" value="RRM_dom"/>
</dbReference>
<keyword evidence="5" id="KW-1185">Reference proteome</keyword>
<dbReference type="GeneID" id="110796182"/>
<feature type="domain" description="J" evidence="3">
    <location>
        <begin position="51"/>
        <end position="121"/>
    </location>
</feature>
<evidence type="ECO:0000259" key="3">
    <source>
        <dbReference type="PROSITE" id="PS50076"/>
    </source>
</evidence>
<dbReference type="SUPFAM" id="SSF54928">
    <property type="entry name" value="RNA-binding domain, RBD"/>
    <property type="match status" value="1"/>
</dbReference>
<dbReference type="Gene3D" id="3.30.70.330">
    <property type="match status" value="1"/>
</dbReference>
<reference evidence="6" key="2">
    <citation type="submission" date="2025-08" db="UniProtKB">
        <authorList>
            <consortium name="RefSeq"/>
        </authorList>
    </citation>
    <scope>IDENTIFICATION</scope>
    <source>
        <tissue evidence="6">Leaf</tissue>
    </source>
</reference>
<dbReference type="AlphaFoldDB" id="A0A9R0IWY5"/>
<dbReference type="PROSITE" id="PS50102">
    <property type="entry name" value="RRM"/>
    <property type="match status" value="1"/>
</dbReference>
<gene>
    <name evidence="6" type="primary">LOC110796182</name>
</gene>
<feature type="region of interest" description="Disordered" evidence="2">
    <location>
        <begin position="70"/>
        <end position="96"/>
    </location>
</feature>
<dbReference type="KEGG" id="soe:110796182"/>
<evidence type="ECO:0000256" key="2">
    <source>
        <dbReference type="SAM" id="MobiDB-lite"/>
    </source>
</evidence>
<evidence type="ECO:0000313" key="6">
    <source>
        <dbReference type="RefSeq" id="XP_021856906.2"/>
    </source>
</evidence>